<gene>
    <name evidence="6" type="ORF">C7M84_011736</name>
</gene>
<dbReference type="STRING" id="6689.A0A423T0G6"/>
<dbReference type="Gene3D" id="6.10.250.970">
    <property type="match status" value="1"/>
</dbReference>
<dbReference type="GO" id="GO:0003713">
    <property type="term" value="F:transcription coactivator activity"/>
    <property type="evidence" value="ECO:0007669"/>
    <property type="project" value="InterPro"/>
</dbReference>
<evidence type="ECO:0000256" key="1">
    <source>
        <dbReference type="ARBA" id="ARBA00004123"/>
    </source>
</evidence>
<evidence type="ECO:0000256" key="3">
    <source>
        <dbReference type="ARBA" id="ARBA00023242"/>
    </source>
</evidence>
<feature type="region of interest" description="Disordered" evidence="4">
    <location>
        <begin position="139"/>
        <end position="239"/>
    </location>
</feature>
<dbReference type="EMBL" id="QCYY01002485">
    <property type="protein sequence ID" value="ROT69990.1"/>
    <property type="molecule type" value="Genomic_DNA"/>
</dbReference>
<feature type="domain" description="Neurogenic mastermind-like N-terminal" evidence="5">
    <location>
        <begin position="96"/>
        <end position="155"/>
    </location>
</feature>
<dbReference type="GO" id="GO:0016607">
    <property type="term" value="C:nuclear speck"/>
    <property type="evidence" value="ECO:0007669"/>
    <property type="project" value="InterPro"/>
</dbReference>
<proteinExistence type="inferred from homology"/>
<evidence type="ECO:0000313" key="6">
    <source>
        <dbReference type="EMBL" id="ROT69990.1"/>
    </source>
</evidence>
<protein>
    <recommendedName>
        <fullName evidence="5">Neurogenic mastermind-like N-terminal domain-containing protein</fullName>
    </recommendedName>
</protein>
<comment type="similarity">
    <text evidence="2">Belongs to the mastermind family.</text>
</comment>
<sequence length="334" mass="35683">MVEPSIPSHMEMAPHAYTSPVLVAPREPPRFPDAKEDCVGTRCGGEREAPVLPMHRVVKSKCITANHVILLWPPRVGGGTALAGGAAGPDNMADLQDRQVVFDRLKRRLSNYRHNHNSVTQRYDTSIDLVYSSEQKQTSILKQRHIESKAKKSNKKTTDNKKQDNSSLLATMGQSKMLARGHDQTTSSGESHENEPAAKKQRLNNGAPPHGGPHGATHAATSHGGPPHVGGPQASGAAGDINNFQMVQQLPNMKKTNSPVPAGAGPAGATTSASNGPPVEDVKKEQQDLDIALLDDIEDFSNIDPQADGRAAPDQNGVVRTEQCAAEFPGIPVE</sequence>
<evidence type="ECO:0000256" key="4">
    <source>
        <dbReference type="SAM" id="MobiDB-lite"/>
    </source>
</evidence>
<dbReference type="InterPro" id="IPR046370">
    <property type="entry name" value="MAML_N_sf"/>
</dbReference>
<dbReference type="InterPro" id="IPR019082">
    <property type="entry name" value="Mastermind-like_N"/>
</dbReference>
<keyword evidence="7" id="KW-1185">Reference proteome</keyword>
<dbReference type="AlphaFoldDB" id="A0A423T0G6"/>
<feature type="compositionally biased region" description="Basic and acidic residues" evidence="4">
    <location>
        <begin position="144"/>
        <end position="164"/>
    </location>
</feature>
<dbReference type="OrthoDB" id="5982619at2759"/>
<feature type="region of interest" description="Disordered" evidence="4">
    <location>
        <begin position="253"/>
        <end position="287"/>
    </location>
</feature>
<reference evidence="6 7" key="1">
    <citation type="submission" date="2018-04" db="EMBL/GenBank/DDBJ databases">
        <authorList>
            <person name="Zhang X."/>
            <person name="Yuan J."/>
            <person name="Li F."/>
            <person name="Xiang J."/>
        </authorList>
    </citation>
    <scope>NUCLEOTIDE SEQUENCE [LARGE SCALE GENOMIC DNA]</scope>
    <source>
        <tissue evidence="6">Muscle</tissue>
    </source>
</reference>
<accession>A0A423T0G6</accession>
<dbReference type="Pfam" id="PF09596">
    <property type="entry name" value="MamL-1"/>
    <property type="match status" value="1"/>
</dbReference>
<dbReference type="GO" id="GO:0007219">
    <property type="term" value="P:Notch signaling pathway"/>
    <property type="evidence" value="ECO:0007669"/>
    <property type="project" value="InterPro"/>
</dbReference>
<organism evidence="6 7">
    <name type="scientific">Penaeus vannamei</name>
    <name type="common">Whiteleg shrimp</name>
    <name type="synonym">Litopenaeus vannamei</name>
    <dbReference type="NCBI Taxonomy" id="6689"/>
    <lineage>
        <taxon>Eukaryota</taxon>
        <taxon>Metazoa</taxon>
        <taxon>Ecdysozoa</taxon>
        <taxon>Arthropoda</taxon>
        <taxon>Crustacea</taxon>
        <taxon>Multicrustacea</taxon>
        <taxon>Malacostraca</taxon>
        <taxon>Eumalacostraca</taxon>
        <taxon>Eucarida</taxon>
        <taxon>Decapoda</taxon>
        <taxon>Dendrobranchiata</taxon>
        <taxon>Penaeoidea</taxon>
        <taxon>Penaeidae</taxon>
        <taxon>Penaeus</taxon>
    </lineage>
</organism>
<feature type="compositionally biased region" description="Low complexity" evidence="4">
    <location>
        <begin position="215"/>
        <end position="226"/>
    </location>
</feature>
<dbReference type="Proteomes" id="UP000283509">
    <property type="component" value="Unassembled WGS sequence"/>
</dbReference>
<name>A0A423T0G6_PENVA</name>
<evidence type="ECO:0000313" key="7">
    <source>
        <dbReference type="Proteomes" id="UP000283509"/>
    </source>
</evidence>
<feature type="compositionally biased region" description="Low complexity" evidence="4">
    <location>
        <begin position="258"/>
        <end position="274"/>
    </location>
</feature>
<evidence type="ECO:0000259" key="5">
    <source>
        <dbReference type="SMART" id="SM01275"/>
    </source>
</evidence>
<reference evidence="6 7" key="2">
    <citation type="submission" date="2019-01" db="EMBL/GenBank/DDBJ databases">
        <title>The decoding of complex shrimp genome reveals the adaptation for benthos swimmer, frequently molting mechanism and breeding impact on genome.</title>
        <authorList>
            <person name="Sun Y."/>
            <person name="Gao Y."/>
            <person name="Yu Y."/>
        </authorList>
    </citation>
    <scope>NUCLEOTIDE SEQUENCE [LARGE SCALE GENOMIC DNA]</scope>
    <source>
        <tissue evidence="6">Muscle</tissue>
    </source>
</reference>
<comment type="caution">
    <text evidence="6">The sequence shown here is derived from an EMBL/GenBank/DDBJ whole genome shotgun (WGS) entry which is preliminary data.</text>
</comment>
<keyword evidence="3" id="KW-0539">Nucleus</keyword>
<comment type="subcellular location">
    <subcellularLocation>
        <location evidence="1">Nucleus</location>
    </subcellularLocation>
</comment>
<evidence type="ECO:0000256" key="2">
    <source>
        <dbReference type="ARBA" id="ARBA00008081"/>
    </source>
</evidence>
<dbReference type="GO" id="GO:0045944">
    <property type="term" value="P:positive regulation of transcription by RNA polymerase II"/>
    <property type="evidence" value="ECO:0007669"/>
    <property type="project" value="InterPro"/>
</dbReference>
<dbReference type="SMART" id="SM01275">
    <property type="entry name" value="MamL-1"/>
    <property type="match status" value="1"/>
</dbReference>